<evidence type="ECO:0000259" key="11">
    <source>
        <dbReference type="Pfam" id="PF03033"/>
    </source>
</evidence>
<dbReference type="AlphaFoldDB" id="A0A510L4J6"/>
<dbReference type="RefSeq" id="WP_147004733.1">
    <property type="nucleotide sequence ID" value="NZ_AP019846.1"/>
</dbReference>
<evidence type="ECO:0000313" key="13">
    <source>
        <dbReference type="EMBL" id="BBM58527.1"/>
    </source>
</evidence>
<comment type="catalytic activity">
    <reaction evidence="10">
        <text>di-trans,octa-cis-undecaprenyl diphospho-N-acetyl-alpha-D-muramoyl-L-alanyl-D-glutamyl-meso-2,6-diaminopimeloyl-D-alanyl-D-alanine + UDP-N-acetyl-alpha-D-glucosamine = di-trans,octa-cis-undecaprenyl diphospho-[N-acetyl-alpha-D-glucosaminyl-(1-&gt;4)]-N-acetyl-alpha-D-muramoyl-L-alanyl-D-glutamyl-meso-2,6-diaminopimeloyl-D-alanyl-D-alanine + UDP + H(+)</text>
        <dbReference type="Rhea" id="RHEA:31227"/>
        <dbReference type="ChEBI" id="CHEBI:15378"/>
        <dbReference type="ChEBI" id="CHEBI:57705"/>
        <dbReference type="ChEBI" id="CHEBI:58223"/>
        <dbReference type="ChEBI" id="CHEBI:61387"/>
        <dbReference type="ChEBI" id="CHEBI:61388"/>
        <dbReference type="EC" id="2.4.1.227"/>
    </reaction>
</comment>
<dbReference type="GO" id="GO:0051301">
    <property type="term" value="P:cell division"/>
    <property type="evidence" value="ECO:0007669"/>
    <property type="project" value="UniProtKB-KW"/>
</dbReference>
<feature type="binding site" evidence="10">
    <location>
        <position position="161"/>
    </location>
    <ligand>
        <name>UDP-N-acetyl-alpha-D-glucosamine</name>
        <dbReference type="ChEBI" id="CHEBI:57705"/>
    </ligand>
</feature>
<evidence type="ECO:0000256" key="1">
    <source>
        <dbReference type="ARBA" id="ARBA00022475"/>
    </source>
</evidence>
<evidence type="ECO:0000256" key="9">
    <source>
        <dbReference type="ARBA" id="ARBA00023316"/>
    </source>
</evidence>
<evidence type="ECO:0000256" key="4">
    <source>
        <dbReference type="ARBA" id="ARBA00022679"/>
    </source>
</evidence>
<keyword evidence="3 10" id="KW-0328">Glycosyltransferase</keyword>
<dbReference type="CDD" id="cd03785">
    <property type="entry name" value="GT28_MurG"/>
    <property type="match status" value="1"/>
</dbReference>
<dbReference type="GO" id="GO:0051991">
    <property type="term" value="F:UDP-N-acetyl-D-glucosamine:N-acetylmuramoyl-L-alanyl-D-glutamyl-meso-2,6-diaminopimelyl-D-alanyl-D-alanine-diphosphoundecaprenol 4-beta-N-acetylglucosaminlytransferase activity"/>
    <property type="evidence" value="ECO:0007669"/>
    <property type="project" value="RHEA"/>
</dbReference>
<dbReference type="SUPFAM" id="SSF53756">
    <property type="entry name" value="UDP-Glycosyltransferase/glycogen phosphorylase"/>
    <property type="match status" value="1"/>
</dbReference>
<keyword evidence="9 10" id="KW-0961">Cell wall biogenesis/degradation</keyword>
<feature type="binding site" evidence="10">
    <location>
        <position position="191"/>
    </location>
    <ligand>
        <name>UDP-N-acetyl-alpha-D-glucosamine</name>
        <dbReference type="ChEBI" id="CHEBI:57705"/>
    </ligand>
</feature>
<accession>A0A510L4J6</accession>
<dbReference type="InterPro" id="IPR006009">
    <property type="entry name" value="GlcNAc_MurG"/>
</dbReference>
<dbReference type="Pfam" id="PF03033">
    <property type="entry name" value="Glyco_transf_28"/>
    <property type="match status" value="1"/>
</dbReference>
<dbReference type="UniPathway" id="UPA00219"/>
<sequence>MEKVVFTTGGTGGHIYPALSIAKKVREKGIDTLFIGTKHRMEKDIVPNENFRFIGLDVLPLRSVKSVIKMIMATISAIKLLKKEKPTKIIAFGNYITIPVLIAANVLRIPYYLQEQNHTMGQANKWFYKGAKKVFIAFENTLESIKEKYKSKFVVTGNPLREEFYGKNKQEERQKLGIKDDERVILVIGGSLGAKNINEAIVKKWKTITEDGRIRLFWATGKDNYEASTYRIRDFGTAVVEPYFENVPELMAASDIVICRAGASTISELIQLEKPSVLIPYDFVGQKENADVLEYVNGAKIFTNETVEKAIDETLSIVRQASMLEFMSENVKTLKKGNSAEIIVNEMGIK</sequence>
<evidence type="ECO:0000259" key="12">
    <source>
        <dbReference type="Pfam" id="PF04101"/>
    </source>
</evidence>
<dbReference type="Pfam" id="PF04101">
    <property type="entry name" value="Glyco_tran_28_C"/>
    <property type="match status" value="1"/>
</dbReference>
<evidence type="ECO:0000256" key="7">
    <source>
        <dbReference type="ARBA" id="ARBA00023136"/>
    </source>
</evidence>
<dbReference type="GO" id="GO:0050511">
    <property type="term" value="F:undecaprenyldiphospho-muramoylpentapeptide beta-N-acetylglucosaminyltransferase activity"/>
    <property type="evidence" value="ECO:0007669"/>
    <property type="project" value="UniProtKB-UniRule"/>
</dbReference>
<gene>
    <name evidence="10" type="primary">murG</name>
    <name evidence="13" type="ORF">JMUB5056_0094</name>
</gene>
<evidence type="ECO:0000256" key="6">
    <source>
        <dbReference type="ARBA" id="ARBA00022984"/>
    </source>
</evidence>
<keyword evidence="6 10" id="KW-0573">Peptidoglycan synthesis</keyword>
<dbReference type="Gene3D" id="3.40.50.2000">
    <property type="entry name" value="Glycogen Phosphorylase B"/>
    <property type="match status" value="2"/>
</dbReference>
<evidence type="ECO:0000256" key="2">
    <source>
        <dbReference type="ARBA" id="ARBA00022618"/>
    </source>
</evidence>
<feature type="binding site" evidence="10">
    <location>
        <position position="286"/>
    </location>
    <ligand>
        <name>UDP-N-acetyl-alpha-D-glucosamine</name>
        <dbReference type="ChEBI" id="CHEBI:57705"/>
    </ligand>
</feature>
<keyword evidence="1 10" id="KW-1003">Cell membrane</keyword>
<dbReference type="InterPro" id="IPR007235">
    <property type="entry name" value="Glyco_trans_28_C"/>
</dbReference>
<dbReference type="GO" id="GO:0005886">
    <property type="term" value="C:plasma membrane"/>
    <property type="evidence" value="ECO:0007669"/>
    <property type="project" value="UniProtKB-SubCell"/>
</dbReference>
<dbReference type="OrthoDB" id="9808936at2"/>
<keyword evidence="4 10" id="KW-0808">Transferase</keyword>
<dbReference type="EMBL" id="AP019846">
    <property type="protein sequence ID" value="BBM58527.1"/>
    <property type="molecule type" value="Genomic_DNA"/>
</dbReference>
<dbReference type="GO" id="GO:0009252">
    <property type="term" value="P:peptidoglycan biosynthetic process"/>
    <property type="evidence" value="ECO:0007669"/>
    <property type="project" value="UniProtKB-UniRule"/>
</dbReference>
<comment type="function">
    <text evidence="10">Cell wall formation. Catalyzes the transfer of a GlcNAc subunit on undecaprenyl-pyrophosphoryl-MurNAc-pentapeptide (lipid intermediate I) to form undecaprenyl-pyrophosphoryl-MurNAc-(pentapeptide)GlcNAc (lipid intermediate II).</text>
</comment>
<comment type="pathway">
    <text evidence="10">Cell wall biogenesis; peptidoglycan biosynthesis.</text>
</comment>
<feature type="binding site" evidence="10">
    <location>
        <begin position="11"/>
        <end position="13"/>
    </location>
    <ligand>
        <name>UDP-N-acetyl-alpha-D-glucosamine</name>
        <dbReference type="ChEBI" id="CHEBI:57705"/>
    </ligand>
</feature>
<evidence type="ECO:0000256" key="5">
    <source>
        <dbReference type="ARBA" id="ARBA00022960"/>
    </source>
</evidence>
<feature type="domain" description="Glycosyl transferase family 28 C-terminal" evidence="12">
    <location>
        <begin position="184"/>
        <end position="335"/>
    </location>
</feature>
<dbReference type="PANTHER" id="PTHR21015">
    <property type="entry name" value="UDP-N-ACETYLGLUCOSAMINE--N-ACETYLMURAMYL-(PENTAPEPTIDE) PYROPHOSPHORYL-UNDECAPRENOL N-ACETYLGLUCOSAMINE TRANSFERASE 1"/>
    <property type="match status" value="1"/>
</dbReference>
<proteinExistence type="inferred from homology"/>
<comment type="subcellular location">
    <subcellularLocation>
        <location evidence="10">Cell membrane</location>
        <topology evidence="10">Peripheral membrane protein</topology>
        <orientation evidence="10">Cytoplasmic side</orientation>
    </subcellularLocation>
</comment>
<feature type="domain" description="Glycosyltransferase family 28 N-terminal" evidence="11">
    <location>
        <begin position="4"/>
        <end position="136"/>
    </location>
</feature>
<dbReference type="HAMAP" id="MF_00033">
    <property type="entry name" value="MurG"/>
    <property type="match status" value="1"/>
</dbReference>
<dbReference type="GO" id="GO:0071555">
    <property type="term" value="P:cell wall organization"/>
    <property type="evidence" value="ECO:0007669"/>
    <property type="project" value="UniProtKB-KW"/>
</dbReference>
<evidence type="ECO:0000256" key="8">
    <source>
        <dbReference type="ARBA" id="ARBA00023306"/>
    </source>
</evidence>
<dbReference type="GO" id="GO:0005975">
    <property type="term" value="P:carbohydrate metabolic process"/>
    <property type="evidence" value="ECO:0007669"/>
    <property type="project" value="InterPro"/>
</dbReference>
<evidence type="ECO:0000313" key="14">
    <source>
        <dbReference type="Proteomes" id="UP000321561"/>
    </source>
</evidence>
<organism evidence="13 14">
    <name type="scientific">Leptotrichia hongkongensis</name>
    <dbReference type="NCBI Taxonomy" id="554406"/>
    <lineage>
        <taxon>Bacteria</taxon>
        <taxon>Fusobacteriati</taxon>
        <taxon>Fusobacteriota</taxon>
        <taxon>Fusobacteriia</taxon>
        <taxon>Fusobacteriales</taxon>
        <taxon>Leptotrichiaceae</taxon>
        <taxon>Leptotrichia</taxon>
    </lineage>
</organism>
<keyword evidence="8 10" id="KW-0131">Cell cycle</keyword>
<dbReference type="PANTHER" id="PTHR21015:SF22">
    <property type="entry name" value="GLYCOSYLTRANSFERASE"/>
    <property type="match status" value="1"/>
</dbReference>
<keyword evidence="2 10" id="KW-0132">Cell division</keyword>
<dbReference type="NCBIfam" id="TIGR01133">
    <property type="entry name" value="murG"/>
    <property type="match status" value="1"/>
</dbReference>
<keyword evidence="5 10" id="KW-0133">Cell shape</keyword>
<dbReference type="InterPro" id="IPR004276">
    <property type="entry name" value="GlycoTrans_28_N"/>
</dbReference>
<dbReference type="KEGG" id="lhg:JMUB5056_0094"/>
<comment type="similarity">
    <text evidence="10">Belongs to the glycosyltransferase 28 family. MurG subfamily.</text>
</comment>
<feature type="binding site" evidence="10">
    <location>
        <position position="117"/>
    </location>
    <ligand>
        <name>UDP-N-acetyl-alpha-D-glucosamine</name>
        <dbReference type="ChEBI" id="CHEBI:57705"/>
    </ligand>
</feature>
<evidence type="ECO:0000256" key="10">
    <source>
        <dbReference type="HAMAP-Rule" id="MF_00033"/>
    </source>
</evidence>
<dbReference type="Proteomes" id="UP000321561">
    <property type="component" value="Chromosome"/>
</dbReference>
<reference evidence="13 14" key="1">
    <citation type="submission" date="2019-07" db="EMBL/GenBank/DDBJ databases">
        <title>Complete Genome Sequence of Leptotrichia hongkongensis Strain JMUB5056.</title>
        <authorList>
            <person name="Watanabe S."/>
            <person name="Cui L."/>
        </authorList>
    </citation>
    <scope>NUCLEOTIDE SEQUENCE [LARGE SCALE GENOMIC DNA]</scope>
    <source>
        <strain evidence="13 14">JMUB5056</strain>
    </source>
</reference>
<keyword evidence="7 10" id="KW-0472">Membrane</keyword>
<protein>
    <recommendedName>
        <fullName evidence="10">UDP-N-acetylglucosamine--N-acetylmuramyl-(pentapeptide) pyrophosphoryl-undecaprenol N-acetylglucosamine transferase</fullName>
        <ecNumber evidence="10">2.4.1.227</ecNumber>
    </recommendedName>
    <alternativeName>
        <fullName evidence="10">Undecaprenyl-PP-MurNAc-pentapeptide-UDPGlcNAc GlcNAc transferase</fullName>
    </alternativeName>
</protein>
<dbReference type="GO" id="GO:0008360">
    <property type="term" value="P:regulation of cell shape"/>
    <property type="evidence" value="ECO:0007669"/>
    <property type="project" value="UniProtKB-KW"/>
</dbReference>
<dbReference type="EC" id="2.4.1.227" evidence="10"/>
<name>A0A510L4J6_9FUSO</name>
<comment type="caution">
    <text evidence="10">Lacks conserved residue(s) required for the propagation of feature annotation.</text>
</comment>
<evidence type="ECO:0000256" key="3">
    <source>
        <dbReference type="ARBA" id="ARBA00022676"/>
    </source>
</evidence>